<name>A0A9P5XEU9_9AGAR</name>
<reference evidence="2" key="1">
    <citation type="submission" date="2020-11" db="EMBL/GenBank/DDBJ databases">
        <authorList>
            <consortium name="DOE Joint Genome Institute"/>
            <person name="Ahrendt S."/>
            <person name="Riley R."/>
            <person name="Andreopoulos W."/>
            <person name="Labutti K."/>
            <person name="Pangilinan J."/>
            <person name="Ruiz-Duenas F.J."/>
            <person name="Barrasa J.M."/>
            <person name="Sanchez-Garcia M."/>
            <person name="Camarero S."/>
            <person name="Miyauchi S."/>
            <person name="Serrano A."/>
            <person name="Linde D."/>
            <person name="Babiker R."/>
            <person name="Drula E."/>
            <person name="Ayuso-Fernandez I."/>
            <person name="Pacheco R."/>
            <person name="Padilla G."/>
            <person name="Ferreira P."/>
            <person name="Barriuso J."/>
            <person name="Kellner H."/>
            <person name="Castanera R."/>
            <person name="Alfaro M."/>
            <person name="Ramirez L."/>
            <person name="Pisabarro A.G."/>
            <person name="Kuo A."/>
            <person name="Tritt A."/>
            <person name="Lipzen A."/>
            <person name="He G."/>
            <person name="Yan M."/>
            <person name="Ng V."/>
            <person name="Cullen D."/>
            <person name="Martin F."/>
            <person name="Rosso M.-N."/>
            <person name="Henrissat B."/>
            <person name="Hibbett D."/>
            <person name="Martinez A.T."/>
            <person name="Grigoriev I.V."/>
        </authorList>
    </citation>
    <scope>NUCLEOTIDE SEQUENCE</scope>
    <source>
        <strain evidence="2">MF-IS2</strain>
    </source>
</reference>
<sequence>MSPPPYFSLSLPSVLLNTCHVPSSTYNWGGVTGSFPTTLDSCTCQDSQSTAYSRVGSVSHSRGSPVLQTTLILRVPNTIGPSTNTDSVHPEPVPSAQRQSATSPPLAAISPVNDEVETVSTTFTKLANTSTTTVPRDIVIVGSSSRQRSPQGLRKTIVSPVSSAGFMKIINETNIEPGTVSSERKRASASPKPETIEISPTHCKAKGKGKAKALPSSTPPTQSEPYTLFSPSRLAM</sequence>
<protein>
    <submittedName>
        <fullName evidence="2">Uncharacterized protein</fullName>
    </submittedName>
</protein>
<accession>A0A9P5XEU9</accession>
<dbReference type="Proteomes" id="UP000807342">
    <property type="component" value="Unassembled WGS sequence"/>
</dbReference>
<dbReference type="AlphaFoldDB" id="A0A9P5XEU9"/>
<feature type="region of interest" description="Disordered" evidence="1">
    <location>
        <begin position="77"/>
        <end position="107"/>
    </location>
</feature>
<evidence type="ECO:0000256" key="1">
    <source>
        <dbReference type="SAM" id="MobiDB-lite"/>
    </source>
</evidence>
<keyword evidence="3" id="KW-1185">Reference proteome</keyword>
<evidence type="ECO:0000313" key="3">
    <source>
        <dbReference type="Proteomes" id="UP000807342"/>
    </source>
</evidence>
<organism evidence="2 3">
    <name type="scientific">Macrolepiota fuliginosa MF-IS2</name>
    <dbReference type="NCBI Taxonomy" id="1400762"/>
    <lineage>
        <taxon>Eukaryota</taxon>
        <taxon>Fungi</taxon>
        <taxon>Dikarya</taxon>
        <taxon>Basidiomycota</taxon>
        <taxon>Agaricomycotina</taxon>
        <taxon>Agaricomycetes</taxon>
        <taxon>Agaricomycetidae</taxon>
        <taxon>Agaricales</taxon>
        <taxon>Agaricineae</taxon>
        <taxon>Agaricaceae</taxon>
        <taxon>Macrolepiota</taxon>
    </lineage>
</organism>
<dbReference type="EMBL" id="MU151159">
    <property type="protein sequence ID" value="KAF9448496.1"/>
    <property type="molecule type" value="Genomic_DNA"/>
</dbReference>
<feature type="region of interest" description="Disordered" evidence="1">
    <location>
        <begin position="176"/>
        <end position="236"/>
    </location>
</feature>
<feature type="compositionally biased region" description="Polar residues" evidence="1">
    <location>
        <begin position="215"/>
        <end position="225"/>
    </location>
</feature>
<evidence type="ECO:0000313" key="2">
    <source>
        <dbReference type="EMBL" id="KAF9448496.1"/>
    </source>
</evidence>
<proteinExistence type="predicted"/>
<gene>
    <name evidence="2" type="ORF">P691DRAFT_780868</name>
</gene>
<comment type="caution">
    <text evidence="2">The sequence shown here is derived from an EMBL/GenBank/DDBJ whole genome shotgun (WGS) entry which is preliminary data.</text>
</comment>